<dbReference type="Proteomes" id="UP000008639">
    <property type="component" value="Chromosome"/>
</dbReference>
<dbReference type="EC" id="3.2.1.40" evidence="2"/>
<dbReference type="InterPro" id="IPR008902">
    <property type="entry name" value="Rhamnosid_concanavalin"/>
</dbReference>
<dbReference type="RefSeq" id="WP_013600785.1">
    <property type="nucleotide sequence ID" value="NC_015145.1"/>
</dbReference>
<dbReference type="InterPro" id="IPR008928">
    <property type="entry name" value="6-hairpin_glycosidase_sf"/>
</dbReference>
<gene>
    <name evidence="8" type="ordered locus">Asphe3_16960</name>
</gene>
<dbReference type="GO" id="GO:0005975">
    <property type="term" value="P:carbohydrate metabolic process"/>
    <property type="evidence" value="ECO:0007669"/>
    <property type="project" value="InterPro"/>
</dbReference>
<evidence type="ECO:0000256" key="2">
    <source>
        <dbReference type="ARBA" id="ARBA00012652"/>
    </source>
</evidence>
<protein>
    <recommendedName>
        <fullName evidence="2">alpha-L-rhamnosidase</fullName>
        <ecNumber evidence="2">3.2.1.40</ecNumber>
    </recommendedName>
</protein>
<dbReference type="EMBL" id="CP002379">
    <property type="protein sequence ID" value="ADX72853.1"/>
    <property type="molecule type" value="Genomic_DNA"/>
</dbReference>
<dbReference type="OrthoDB" id="9761045at2"/>
<evidence type="ECO:0000313" key="9">
    <source>
        <dbReference type="Proteomes" id="UP000008639"/>
    </source>
</evidence>
<dbReference type="InterPro" id="IPR013737">
    <property type="entry name" value="Bac_rhamnosid_N"/>
</dbReference>
<dbReference type="InterPro" id="IPR035396">
    <property type="entry name" value="Bac_rhamnosid6H"/>
</dbReference>
<dbReference type="Gene3D" id="1.50.10.10">
    <property type="match status" value="1"/>
</dbReference>
<evidence type="ECO:0000256" key="1">
    <source>
        <dbReference type="ARBA" id="ARBA00001445"/>
    </source>
</evidence>
<dbReference type="STRING" id="930171.Asphe3_16960"/>
<dbReference type="Pfam" id="PF05592">
    <property type="entry name" value="Bac_rhamnosid"/>
    <property type="match status" value="1"/>
</dbReference>
<dbReference type="eggNOG" id="COG0174">
    <property type="taxonomic scope" value="Bacteria"/>
</dbReference>
<comment type="catalytic activity">
    <reaction evidence="1">
        <text>Hydrolysis of terminal non-reducing alpha-L-rhamnose residues in alpha-L-rhamnosides.</text>
        <dbReference type="EC" id="3.2.1.40"/>
    </reaction>
</comment>
<dbReference type="InterPro" id="IPR016007">
    <property type="entry name" value="Alpha_rhamnosid"/>
</dbReference>
<keyword evidence="3" id="KW-0378">Hydrolase</keyword>
<evidence type="ECO:0000259" key="5">
    <source>
        <dbReference type="Pfam" id="PF08531"/>
    </source>
</evidence>
<dbReference type="Gene3D" id="2.60.120.260">
    <property type="entry name" value="Galactose-binding domain-like"/>
    <property type="match status" value="2"/>
</dbReference>
<feature type="domain" description="Alpha-L-rhamnosidase concanavalin-like" evidence="4">
    <location>
        <begin position="214"/>
        <end position="310"/>
    </location>
</feature>
<dbReference type="Gene3D" id="2.60.420.10">
    <property type="entry name" value="Maltose phosphorylase, domain 3"/>
    <property type="match status" value="1"/>
</dbReference>
<dbReference type="PIRSF" id="PIRSF010631">
    <property type="entry name" value="A-rhamnsds"/>
    <property type="match status" value="1"/>
</dbReference>
<accession>F0MAI5</accession>
<evidence type="ECO:0000313" key="8">
    <source>
        <dbReference type="EMBL" id="ADX72853.1"/>
    </source>
</evidence>
<dbReference type="KEGG" id="apn:Asphe3_16960"/>
<reference evidence="8 9" key="1">
    <citation type="journal article" date="2011" name="Stand. Genomic Sci.">
        <title>Complete genome sequence of Arthrobacter phenanthrenivorans type strain (Sphe3).</title>
        <authorList>
            <person name="Kallimanis A."/>
            <person name="Labutti K.M."/>
            <person name="Lapidus A."/>
            <person name="Clum A."/>
            <person name="Lykidis A."/>
            <person name="Mavromatis K."/>
            <person name="Pagani I."/>
            <person name="Liolios K."/>
            <person name="Ivanova N."/>
            <person name="Goodwin L."/>
            <person name="Pitluck S."/>
            <person name="Chen A."/>
            <person name="Palaniappan K."/>
            <person name="Markowitz V."/>
            <person name="Bristow J."/>
            <person name="Velentzas A.D."/>
            <person name="Perisynakis A."/>
            <person name="Ouzounis C.C."/>
            <person name="Kyrpides N.C."/>
            <person name="Koukkou A.I."/>
            <person name="Drainas C."/>
        </authorList>
    </citation>
    <scope>NUCLEOTIDE SEQUENCE [LARGE SCALE GENOMIC DNA]</scope>
    <source>
        <strain evidence="9">DSM 18606 / JCM 16027 / LMG 23796 / Sphe3</strain>
    </source>
</reference>
<organism evidence="8 9">
    <name type="scientific">Pseudarthrobacter phenanthrenivorans (strain DSM 18606 / JCM 16027 / LMG 23796 / Sphe3)</name>
    <name type="common">Arthrobacter phenanthrenivorans</name>
    <dbReference type="NCBI Taxonomy" id="930171"/>
    <lineage>
        <taxon>Bacteria</taxon>
        <taxon>Bacillati</taxon>
        <taxon>Actinomycetota</taxon>
        <taxon>Actinomycetes</taxon>
        <taxon>Micrococcales</taxon>
        <taxon>Micrococcaceae</taxon>
        <taxon>Pseudarthrobacter</taxon>
    </lineage>
</organism>
<sequence>MTSTPWQAAMITPNEDFDGAPLLRKEFRLEAGHGAVVRATLRATAFGVYEALINGVPVGQDVLSPGWSSYEWRLRYRSYDVTSLLRPTSVIGVELGNGWYRGRLAWHGMSNLYGDQLGFFGQLDIEFEDGHVQTVASESSWQSGPSATTFNDLYDGQTIDARRNQPGWAEAGFDAGTWAGVHTLEFDAGRLAKPVAPPVVRAAVVRPAEIFTSPAGKTLVDFGQNLVGWLRFTVKGEAGHSITVRHAEVLENGELGVRPLRSAKATDMFILSGGEDSFEPTKTFHGFRYAEISGWPGTLTADDLEAVVVHTDLQRTGTFECSNELVNQLHRNIVWGLRGNFLDLPTDCPQRDERLGWTGDIAVFAPTAAYLYDVKGFLQDWLLDLAAEQKAAGGLVPITVPDALKYCPQPPEFPAPESSALWSEASVWVPWALWEAYGDPGVLQNQYESMVSHTRRVEGLLSPAGLWDSGFQFGDWLDPDAAPDQPWAAKADTGVVATACLYRTARITAQAAGLLGRHDDEAHFEALAARVRAAFAKHYVAADGTIRSDCTTIYALAIAFDVLATPELREFAGNRLAELVRDNGYRVSTGFAGTPFITHALTDTGHVDEAYRLLLEEGCPSWLYPVTMGATTVWERWDSMLPDGTINPGEMTSFNHYALGAVADWMHKSIGGISAAAPGYSRVRIAPVPGGGIDWASTSLETPHGTIRVEWKHDDGAFRLEATLPGGMEADVVLPGGAQHTVSGGTHSFTAPAALVVPTGA</sequence>
<feature type="domain" description="Bacterial alpha-L-rhamnosidase N-terminal" evidence="5">
    <location>
        <begin position="35"/>
        <end position="200"/>
    </location>
</feature>
<evidence type="ECO:0000256" key="3">
    <source>
        <dbReference type="ARBA" id="ARBA00022801"/>
    </source>
</evidence>
<evidence type="ECO:0000259" key="7">
    <source>
        <dbReference type="Pfam" id="PF17390"/>
    </source>
</evidence>
<dbReference type="Pfam" id="PF17390">
    <property type="entry name" value="Bac_rhamnosid_C"/>
    <property type="match status" value="1"/>
</dbReference>
<evidence type="ECO:0000259" key="6">
    <source>
        <dbReference type="Pfam" id="PF17389"/>
    </source>
</evidence>
<dbReference type="GO" id="GO:0030596">
    <property type="term" value="F:alpha-L-rhamnosidase activity"/>
    <property type="evidence" value="ECO:0007669"/>
    <property type="project" value="UniProtKB-EC"/>
</dbReference>
<feature type="domain" description="Alpha-L-rhamnosidase C-terminal" evidence="7">
    <location>
        <begin position="672"/>
        <end position="745"/>
    </location>
</feature>
<name>F0MAI5_PSEPM</name>
<dbReference type="SUPFAM" id="SSF48208">
    <property type="entry name" value="Six-hairpin glycosidases"/>
    <property type="match status" value="1"/>
</dbReference>
<dbReference type="HOGENOM" id="CLU_002926_0_0_11"/>
<dbReference type="PANTHER" id="PTHR33307">
    <property type="entry name" value="ALPHA-RHAMNOSIDASE (EUROFUNG)"/>
    <property type="match status" value="1"/>
</dbReference>
<feature type="domain" description="Alpha-L-rhamnosidase six-hairpin glycosidase" evidence="6">
    <location>
        <begin position="315"/>
        <end position="670"/>
    </location>
</feature>
<dbReference type="PANTHER" id="PTHR33307:SF6">
    <property type="entry name" value="ALPHA-RHAMNOSIDASE (EUROFUNG)-RELATED"/>
    <property type="match status" value="1"/>
</dbReference>
<proteinExistence type="predicted"/>
<dbReference type="Pfam" id="PF08531">
    <property type="entry name" value="Bac_rhamnosid_N"/>
    <property type="match status" value="1"/>
</dbReference>
<dbReference type="Pfam" id="PF17389">
    <property type="entry name" value="Bac_rhamnosid6H"/>
    <property type="match status" value="1"/>
</dbReference>
<dbReference type="InterPro" id="IPR012341">
    <property type="entry name" value="6hp_glycosidase-like_sf"/>
</dbReference>
<evidence type="ECO:0000259" key="4">
    <source>
        <dbReference type="Pfam" id="PF05592"/>
    </source>
</evidence>
<dbReference type="AlphaFoldDB" id="F0MAI5"/>
<dbReference type="InterPro" id="IPR035398">
    <property type="entry name" value="Bac_rhamnosid_C"/>
</dbReference>